<name>A0ABW9GWT1_9GAMM</name>
<organism evidence="1 2">
    <name type="scientific">Aeromonas bivalvium</name>
    <dbReference type="NCBI Taxonomy" id="440079"/>
    <lineage>
        <taxon>Bacteria</taxon>
        <taxon>Pseudomonadati</taxon>
        <taxon>Pseudomonadota</taxon>
        <taxon>Gammaproteobacteria</taxon>
        <taxon>Aeromonadales</taxon>
        <taxon>Aeromonadaceae</taxon>
        <taxon>Aeromonas</taxon>
    </lineage>
</organism>
<evidence type="ECO:0000313" key="2">
    <source>
        <dbReference type="Proteomes" id="UP001630969"/>
    </source>
</evidence>
<dbReference type="RefSeq" id="WP_041992121.1">
    <property type="nucleotide sequence ID" value="NZ_CDBT01000003.1"/>
</dbReference>
<evidence type="ECO:0008006" key="3">
    <source>
        <dbReference type="Google" id="ProtNLM"/>
    </source>
</evidence>
<accession>A0ABW9GWT1</accession>
<protein>
    <recommendedName>
        <fullName evidence="3">DUF333 domain-containing protein</fullName>
    </recommendedName>
</protein>
<dbReference type="Proteomes" id="UP001630969">
    <property type="component" value="Unassembled WGS sequence"/>
</dbReference>
<keyword evidence="2" id="KW-1185">Reference proteome</keyword>
<gene>
    <name evidence="1" type="ORF">ACEUDJ_18805</name>
</gene>
<dbReference type="PROSITE" id="PS51257">
    <property type="entry name" value="PROKAR_LIPOPROTEIN"/>
    <property type="match status" value="1"/>
</dbReference>
<dbReference type="EMBL" id="JBGXBU010000012">
    <property type="protein sequence ID" value="MFM4894895.1"/>
    <property type="molecule type" value="Genomic_DNA"/>
</dbReference>
<proteinExistence type="predicted"/>
<sequence>MKKTSRLAPLLGLLLVACGGSGQHTRPLEIDDADAWRAICKDGTRVKAVREQGICDDHHGVAMWMNKPGEAATAEEASK</sequence>
<dbReference type="GeneID" id="97222261"/>
<evidence type="ECO:0000313" key="1">
    <source>
        <dbReference type="EMBL" id="MFM4894895.1"/>
    </source>
</evidence>
<comment type="caution">
    <text evidence="1">The sequence shown here is derived from an EMBL/GenBank/DDBJ whole genome shotgun (WGS) entry which is preliminary data.</text>
</comment>
<reference evidence="1 2" key="1">
    <citation type="submission" date="2024-09" db="EMBL/GenBank/DDBJ databases">
        <title>Aeromonas strains Genome sequencing and assembly.</title>
        <authorList>
            <person name="Hu X."/>
            <person name="Tang B."/>
        </authorList>
    </citation>
    <scope>NUCLEOTIDE SEQUENCE [LARGE SCALE GENOMIC DNA]</scope>
    <source>
        <strain evidence="1 2">NB23SCDHY001</strain>
    </source>
</reference>